<organism evidence="3 4">
    <name type="scientific">Sphagnum jensenii</name>
    <dbReference type="NCBI Taxonomy" id="128206"/>
    <lineage>
        <taxon>Eukaryota</taxon>
        <taxon>Viridiplantae</taxon>
        <taxon>Streptophyta</taxon>
        <taxon>Embryophyta</taxon>
        <taxon>Bryophyta</taxon>
        <taxon>Sphagnophytina</taxon>
        <taxon>Sphagnopsida</taxon>
        <taxon>Sphagnales</taxon>
        <taxon>Sphagnaceae</taxon>
        <taxon>Sphagnum</taxon>
    </lineage>
</organism>
<evidence type="ECO:0000259" key="2">
    <source>
        <dbReference type="Pfam" id="PF00271"/>
    </source>
</evidence>
<evidence type="ECO:0000313" key="3">
    <source>
        <dbReference type="EMBL" id="CAK9273918.1"/>
    </source>
</evidence>
<protein>
    <recommendedName>
        <fullName evidence="2">Helicase C-terminal domain-containing protein</fullName>
    </recommendedName>
</protein>
<feature type="domain" description="Helicase C-terminal" evidence="2">
    <location>
        <begin position="43"/>
        <end position="97"/>
    </location>
</feature>
<evidence type="ECO:0000313" key="4">
    <source>
        <dbReference type="Proteomes" id="UP001497444"/>
    </source>
</evidence>
<dbReference type="Pfam" id="PF00271">
    <property type="entry name" value="Helicase_C"/>
    <property type="match status" value="1"/>
</dbReference>
<feature type="compositionally biased region" description="Acidic residues" evidence="1">
    <location>
        <begin position="13"/>
        <end position="24"/>
    </location>
</feature>
<feature type="region of interest" description="Disordered" evidence="1">
    <location>
        <begin position="1"/>
        <end position="24"/>
    </location>
</feature>
<reference evidence="3" key="1">
    <citation type="submission" date="2024-02" db="EMBL/GenBank/DDBJ databases">
        <authorList>
            <consortium name="ELIXIR-Norway"/>
            <consortium name="Elixir Norway"/>
        </authorList>
    </citation>
    <scope>NUCLEOTIDE SEQUENCE</scope>
</reference>
<evidence type="ECO:0000256" key="1">
    <source>
        <dbReference type="SAM" id="MobiDB-lite"/>
    </source>
</evidence>
<sequence>MKELPKSWREETNSLEEVGDSDPELAEGNEILAMSPMDANKCSILNDLITNQREKTLDAFHKGKVNIRVATDVAAPGLNVPNIDLVIHYNIRNDPESSVAIPIYSDQQMWSVKNIVRHVGC</sequence>
<accession>A0ABP0X486</accession>
<gene>
    <name evidence="3" type="ORF">CSSPJE1EN1_LOCUS19396</name>
</gene>
<dbReference type="InterPro" id="IPR001650">
    <property type="entry name" value="Helicase_C-like"/>
</dbReference>
<name>A0ABP0X486_9BRYO</name>
<dbReference type="EMBL" id="OZ020100">
    <property type="protein sequence ID" value="CAK9273918.1"/>
    <property type="molecule type" value="Genomic_DNA"/>
</dbReference>
<feature type="compositionally biased region" description="Basic and acidic residues" evidence="1">
    <location>
        <begin position="1"/>
        <end position="12"/>
    </location>
</feature>
<proteinExistence type="predicted"/>
<dbReference type="Gene3D" id="3.40.50.300">
    <property type="entry name" value="P-loop containing nucleotide triphosphate hydrolases"/>
    <property type="match status" value="1"/>
</dbReference>
<dbReference type="SUPFAM" id="SSF52540">
    <property type="entry name" value="P-loop containing nucleoside triphosphate hydrolases"/>
    <property type="match status" value="1"/>
</dbReference>
<keyword evidence="4" id="KW-1185">Reference proteome</keyword>
<dbReference type="InterPro" id="IPR027417">
    <property type="entry name" value="P-loop_NTPase"/>
</dbReference>
<dbReference type="Proteomes" id="UP001497444">
    <property type="component" value="Chromosome 5"/>
</dbReference>